<organism evidence="1 2">
    <name type="scientific">Trichonephila inaurata madagascariensis</name>
    <dbReference type="NCBI Taxonomy" id="2747483"/>
    <lineage>
        <taxon>Eukaryota</taxon>
        <taxon>Metazoa</taxon>
        <taxon>Ecdysozoa</taxon>
        <taxon>Arthropoda</taxon>
        <taxon>Chelicerata</taxon>
        <taxon>Arachnida</taxon>
        <taxon>Araneae</taxon>
        <taxon>Araneomorphae</taxon>
        <taxon>Entelegynae</taxon>
        <taxon>Araneoidea</taxon>
        <taxon>Nephilidae</taxon>
        <taxon>Trichonephila</taxon>
        <taxon>Trichonephila inaurata</taxon>
    </lineage>
</organism>
<evidence type="ECO:0000313" key="2">
    <source>
        <dbReference type="Proteomes" id="UP000886998"/>
    </source>
</evidence>
<keyword evidence="2" id="KW-1185">Reference proteome</keyword>
<proteinExistence type="predicted"/>
<accession>A0A8X7C9Y3</accession>
<comment type="caution">
    <text evidence="1">The sequence shown here is derived from an EMBL/GenBank/DDBJ whole genome shotgun (WGS) entry which is preliminary data.</text>
</comment>
<name>A0A8X7C9Y3_9ARAC</name>
<sequence>MDTYTAQNQGQIRDVYQTTNILFLSLLFYRGGIKEAISRQKAAGGDCVRGMSGKKLVPEVPFDLDICSVRQDGLTRFLHSGRRYKSR</sequence>
<reference evidence="1" key="1">
    <citation type="submission" date="2020-08" db="EMBL/GenBank/DDBJ databases">
        <title>Multicomponent nature underlies the extraordinary mechanical properties of spider dragline silk.</title>
        <authorList>
            <person name="Kono N."/>
            <person name="Nakamura H."/>
            <person name="Mori M."/>
            <person name="Yoshida Y."/>
            <person name="Ohtoshi R."/>
            <person name="Malay A.D."/>
            <person name="Moran D.A.P."/>
            <person name="Tomita M."/>
            <person name="Numata K."/>
            <person name="Arakawa K."/>
        </authorList>
    </citation>
    <scope>NUCLEOTIDE SEQUENCE</scope>
</reference>
<dbReference type="Proteomes" id="UP000886998">
    <property type="component" value="Unassembled WGS sequence"/>
</dbReference>
<dbReference type="OrthoDB" id="10546340at2759"/>
<dbReference type="AlphaFoldDB" id="A0A8X7C9Y3"/>
<dbReference type="EMBL" id="BMAV01012453">
    <property type="protein sequence ID" value="GFY59148.1"/>
    <property type="molecule type" value="Genomic_DNA"/>
</dbReference>
<gene>
    <name evidence="1" type="ORF">TNIN_376231</name>
</gene>
<evidence type="ECO:0000313" key="1">
    <source>
        <dbReference type="EMBL" id="GFY59148.1"/>
    </source>
</evidence>
<protein>
    <submittedName>
        <fullName evidence="1">Uncharacterized protein</fullName>
    </submittedName>
</protein>